<protein>
    <submittedName>
        <fullName evidence="2">Uncharacterized protein</fullName>
    </submittedName>
</protein>
<proteinExistence type="predicted"/>
<sequence length="140" mass="14706">MPNPAARPRVVEAAYWLWMLAAGLLIVLALLSLATSSDAVRERFASADAGHVDALVTLLRVSGGVWLFAAVVVGLLAGPVRAGHARLRPVLVGWSVVVAVLLLVQVATGLTTAVLLPVPVLLLIAAVLAYRSSANIWFRP</sequence>
<feature type="transmembrane region" description="Helical" evidence="1">
    <location>
        <begin position="89"/>
        <end position="107"/>
    </location>
</feature>
<evidence type="ECO:0000313" key="2">
    <source>
        <dbReference type="EMBL" id="MDG3017139.1"/>
    </source>
</evidence>
<gene>
    <name evidence="2" type="ORF">NVS88_21520</name>
</gene>
<accession>A0A9X4M3F3</accession>
<keyword evidence="1" id="KW-0812">Transmembrane</keyword>
<dbReference type="EMBL" id="JANRHA010000025">
    <property type="protein sequence ID" value="MDG3017139.1"/>
    <property type="molecule type" value="Genomic_DNA"/>
</dbReference>
<evidence type="ECO:0000313" key="3">
    <source>
        <dbReference type="Proteomes" id="UP001152755"/>
    </source>
</evidence>
<keyword evidence="1" id="KW-0472">Membrane</keyword>
<evidence type="ECO:0000256" key="1">
    <source>
        <dbReference type="SAM" id="Phobius"/>
    </source>
</evidence>
<feature type="transmembrane region" description="Helical" evidence="1">
    <location>
        <begin position="113"/>
        <end position="130"/>
    </location>
</feature>
<keyword evidence="1" id="KW-1133">Transmembrane helix</keyword>
<keyword evidence="3" id="KW-1185">Reference proteome</keyword>
<name>A0A9X4M3F3_9ACTN</name>
<dbReference type="Proteomes" id="UP001152755">
    <property type="component" value="Unassembled WGS sequence"/>
</dbReference>
<organism evidence="2 3">
    <name type="scientific">Speluncibacter jeojiensis</name>
    <dbReference type="NCBI Taxonomy" id="2710754"/>
    <lineage>
        <taxon>Bacteria</taxon>
        <taxon>Bacillati</taxon>
        <taxon>Actinomycetota</taxon>
        <taxon>Actinomycetes</taxon>
        <taxon>Mycobacteriales</taxon>
        <taxon>Speluncibacteraceae</taxon>
        <taxon>Speluncibacter</taxon>
    </lineage>
</organism>
<feature type="transmembrane region" description="Helical" evidence="1">
    <location>
        <begin position="55"/>
        <end position="77"/>
    </location>
</feature>
<dbReference type="AlphaFoldDB" id="A0A9X4M3F3"/>
<comment type="caution">
    <text evidence="2">The sequence shown here is derived from an EMBL/GenBank/DDBJ whole genome shotgun (WGS) entry which is preliminary data.</text>
</comment>
<reference evidence="2" key="1">
    <citation type="submission" date="2022-08" db="EMBL/GenBank/DDBJ databases">
        <title>Genome analysis of Corynebacteriales strain.</title>
        <authorList>
            <person name="Lee S.D."/>
        </authorList>
    </citation>
    <scope>NUCLEOTIDE SEQUENCE</scope>
    <source>
        <strain evidence="2">D3-21</strain>
    </source>
</reference>
<dbReference type="RefSeq" id="WP_332520811.1">
    <property type="nucleotide sequence ID" value="NZ_JANRHA010000025.1"/>
</dbReference>